<accession>A0A4Y3VHZ8</accession>
<dbReference type="Gene3D" id="3.40.1400.10">
    <property type="entry name" value="Sugar-phosphate isomerase, RpiB/LacA/LacB"/>
    <property type="match status" value="1"/>
</dbReference>
<keyword evidence="3" id="KW-1185">Reference proteome</keyword>
<dbReference type="SUPFAM" id="SSF89623">
    <property type="entry name" value="Ribose/Galactose isomerase RpiB/AlsB"/>
    <property type="match status" value="1"/>
</dbReference>
<dbReference type="EMBL" id="BJND01000020">
    <property type="protein sequence ID" value="GEC05299.1"/>
    <property type="molecule type" value="Genomic_DNA"/>
</dbReference>
<dbReference type="Proteomes" id="UP000317881">
    <property type="component" value="Unassembled WGS sequence"/>
</dbReference>
<dbReference type="PIRSF" id="PIRSF005384">
    <property type="entry name" value="RpiB_LacA_B"/>
    <property type="match status" value="1"/>
</dbReference>
<evidence type="ECO:0000256" key="1">
    <source>
        <dbReference type="ARBA" id="ARBA00008754"/>
    </source>
</evidence>
<sequence length="151" mass="15998">MRISVSSDMDEPVARLLVTELRDRGHEVLTHGALRAGDDPQWAACSSAAARDVADGTSAMAVVCCWTGTGASIAANKVPGVRAALCTDAYTADGARRWNDANVLALSLRLTSEPVLKEILDAWFAGEASEDAEDRGNVARIEQLDDGRAMP</sequence>
<dbReference type="Pfam" id="PF02502">
    <property type="entry name" value="LacAB_rpiB"/>
    <property type="match status" value="1"/>
</dbReference>
<proteinExistence type="inferred from homology"/>
<dbReference type="GO" id="GO:0004751">
    <property type="term" value="F:ribose-5-phosphate isomerase activity"/>
    <property type="evidence" value="ECO:0007669"/>
    <property type="project" value="TreeGrafter"/>
</dbReference>
<evidence type="ECO:0000313" key="2">
    <source>
        <dbReference type="EMBL" id="GEC05299.1"/>
    </source>
</evidence>
<organism evidence="2 3">
    <name type="scientific">Streptomyces spinoverrucosus</name>
    <dbReference type="NCBI Taxonomy" id="284043"/>
    <lineage>
        <taxon>Bacteria</taxon>
        <taxon>Bacillati</taxon>
        <taxon>Actinomycetota</taxon>
        <taxon>Actinomycetes</taxon>
        <taxon>Kitasatosporales</taxon>
        <taxon>Streptomycetaceae</taxon>
        <taxon>Streptomyces</taxon>
    </lineage>
</organism>
<gene>
    <name evidence="2" type="ORF">SSP24_29540</name>
</gene>
<dbReference type="GO" id="GO:0009052">
    <property type="term" value="P:pentose-phosphate shunt, non-oxidative branch"/>
    <property type="evidence" value="ECO:0007669"/>
    <property type="project" value="TreeGrafter"/>
</dbReference>
<dbReference type="InterPro" id="IPR003500">
    <property type="entry name" value="RpiB_LacA_LacB"/>
</dbReference>
<comment type="caution">
    <text evidence="2">The sequence shown here is derived from an EMBL/GenBank/DDBJ whole genome shotgun (WGS) entry which is preliminary data.</text>
</comment>
<dbReference type="InterPro" id="IPR036569">
    <property type="entry name" value="RpiB_LacA_LacB_sf"/>
</dbReference>
<dbReference type="PANTHER" id="PTHR30345:SF2">
    <property type="entry name" value="SUGAR-PHOSPHATE ISOMERASE, RPIB_LACA_LACB FAMILY"/>
    <property type="match status" value="1"/>
</dbReference>
<evidence type="ECO:0000313" key="3">
    <source>
        <dbReference type="Proteomes" id="UP000317881"/>
    </source>
</evidence>
<dbReference type="GO" id="GO:0019316">
    <property type="term" value="P:D-allose catabolic process"/>
    <property type="evidence" value="ECO:0007669"/>
    <property type="project" value="TreeGrafter"/>
</dbReference>
<dbReference type="OrthoDB" id="1778624at2"/>
<comment type="similarity">
    <text evidence="1">Belongs to the LacAB/RpiB family.</text>
</comment>
<dbReference type="AlphaFoldDB" id="A0A4Y3VHZ8"/>
<keyword evidence="2" id="KW-0413">Isomerase</keyword>
<dbReference type="PANTHER" id="PTHR30345">
    <property type="entry name" value="RIBOSE-5-PHOSPHATE ISOMERASE B"/>
    <property type="match status" value="1"/>
</dbReference>
<dbReference type="RefSeq" id="WP_141309963.1">
    <property type="nucleotide sequence ID" value="NZ_BJND01000020.1"/>
</dbReference>
<name>A0A4Y3VHZ8_9ACTN</name>
<protein>
    <submittedName>
        <fullName evidence="2">Ribose 5-phosphate isomerase B</fullName>
    </submittedName>
</protein>
<reference evidence="2 3" key="1">
    <citation type="submission" date="2019-06" db="EMBL/GenBank/DDBJ databases">
        <title>Whole genome shotgun sequence of Streptomyces spinoverrucosus NBRC 14228.</title>
        <authorList>
            <person name="Hosoyama A."/>
            <person name="Uohara A."/>
            <person name="Ohji S."/>
            <person name="Ichikawa N."/>
        </authorList>
    </citation>
    <scope>NUCLEOTIDE SEQUENCE [LARGE SCALE GENOMIC DNA]</scope>
    <source>
        <strain evidence="2 3">NBRC 14228</strain>
    </source>
</reference>